<feature type="domain" description="DDE-1" evidence="1">
    <location>
        <begin position="131"/>
        <end position="191"/>
    </location>
</feature>
<keyword evidence="3" id="KW-1185">Reference proteome</keyword>
<dbReference type="RefSeq" id="XP_068348630.1">
    <property type="nucleotide sequence ID" value="XM_068512021.1"/>
</dbReference>
<accession>A0A1J4JDH9</accession>
<evidence type="ECO:0000259" key="1">
    <source>
        <dbReference type="Pfam" id="PF03184"/>
    </source>
</evidence>
<dbReference type="GeneID" id="94846725"/>
<dbReference type="VEuPathDB" id="TrichDB:TRFO_38417"/>
<dbReference type="Pfam" id="PF03184">
    <property type="entry name" value="DDE_1"/>
    <property type="match status" value="1"/>
</dbReference>
<proteinExistence type="predicted"/>
<evidence type="ECO:0000313" key="2">
    <source>
        <dbReference type="EMBL" id="OHS95493.1"/>
    </source>
</evidence>
<dbReference type="Proteomes" id="UP000179807">
    <property type="component" value="Unassembled WGS sequence"/>
</dbReference>
<dbReference type="GO" id="GO:0003676">
    <property type="term" value="F:nucleic acid binding"/>
    <property type="evidence" value="ECO:0007669"/>
    <property type="project" value="InterPro"/>
</dbReference>
<protein>
    <recommendedName>
        <fullName evidence="1">DDE-1 domain-containing protein</fullName>
    </recommendedName>
</protein>
<reference evidence="2" key="1">
    <citation type="submission" date="2016-10" db="EMBL/GenBank/DDBJ databases">
        <authorList>
            <person name="Benchimol M."/>
            <person name="Almeida L.G."/>
            <person name="Vasconcelos A.T."/>
            <person name="Perreira-Neves A."/>
            <person name="Rosa I.A."/>
            <person name="Tasca T."/>
            <person name="Bogo M.R."/>
            <person name="de Souza W."/>
        </authorList>
    </citation>
    <scope>NUCLEOTIDE SEQUENCE [LARGE SCALE GENOMIC DNA]</scope>
    <source>
        <strain evidence="2">K</strain>
    </source>
</reference>
<dbReference type="OrthoDB" id="3064354at2759"/>
<dbReference type="AlphaFoldDB" id="A0A1J4JDH9"/>
<organism evidence="2 3">
    <name type="scientific">Tritrichomonas foetus</name>
    <dbReference type="NCBI Taxonomy" id="1144522"/>
    <lineage>
        <taxon>Eukaryota</taxon>
        <taxon>Metamonada</taxon>
        <taxon>Parabasalia</taxon>
        <taxon>Tritrichomonadida</taxon>
        <taxon>Tritrichomonadidae</taxon>
        <taxon>Tritrichomonas</taxon>
    </lineage>
</organism>
<gene>
    <name evidence="2" type="ORF">TRFO_38417</name>
</gene>
<comment type="caution">
    <text evidence="2">The sequence shown here is derived from an EMBL/GenBank/DDBJ whole genome shotgun (WGS) entry which is preliminary data.</text>
</comment>
<dbReference type="InterPro" id="IPR004875">
    <property type="entry name" value="DDE_SF_endonuclease_dom"/>
</dbReference>
<evidence type="ECO:0000313" key="3">
    <source>
        <dbReference type="Proteomes" id="UP000179807"/>
    </source>
</evidence>
<sequence length="194" mass="21781">MPKECANNEEIEIFMNTIAIVLENYHTDYVINIDETPVRVEQQTQYTIAYKGDITPPIRKNYCPKTIISAICDITLSERKLPITFLAKGKGQVCQRNLNVHLPNITDCTPKGKANTPSCVNMIPTVSNYVNGEPGCLIWDAYGSHWVEEVMEAAEEFGIELVSVPKNTTPISQPLDYGVFGPLQWTYNGQIKKL</sequence>
<dbReference type="EMBL" id="MLAK01001242">
    <property type="protein sequence ID" value="OHS95493.1"/>
    <property type="molecule type" value="Genomic_DNA"/>
</dbReference>
<name>A0A1J4JDH9_9EUKA</name>